<evidence type="ECO:0000256" key="4">
    <source>
        <dbReference type="ARBA" id="ARBA00022490"/>
    </source>
</evidence>
<keyword evidence="5" id="KW-0633">Potassium transport</keyword>
<evidence type="ECO:0000256" key="2">
    <source>
        <dbReference type="ARBA" id="ARBA00006515"/>
    </source>
</evidence>
<dbReference type="GO" id="GO:0005737">
    <property type="term" value="C:cytoplasm"/>
    <property type="evidence" value="ECO:0007669"/>
    <property type="project" value="UniProtKB-SubCell"/>
</dbReference>
<dbReference type="InterPro" id="IPR023210">
    <property type="entry name" value="NADP_OxRdtase_dom"/>
</dbReference>
<comment type="caution">
    <text evidence="12">The sequence shown here is derived from an EMBL/GenBank/DDBJ whole genome shotgun (WGS) entry which is preliminary data.</text>
</comment>
<evidence type="ECO:0000256" key="3">
    <source>
        <dbReference type="ARBA" id="ARBA00022448"/>
    </source>
</evidence>
<evidence type="ECO:0000313" key="12">
    <source>
        <dbReference type="EMBL" id="ELR68871.1"/>
    </source>
</evidence>
<dbReference type="CDD" id="cd19143">
    <property type="entry name" value="AKR_AKR6C1_2"/>
    <property type="match status" value="1"/>
</dbReference>
<dbReference type="PANTHER" id="PTHR43150:SF2">
    <property type="entry name" value="HYPERKINETIC, ISOFORM M"/>
    <property type="match status" value="1"/>
</dbReference>
<proteinExistence type="inferred from homology"/>
<keyword evidence="13" id="KW-1185">Reference proteome</keyword>
<dbReference type="PANTHER" id="PTHR43150">
    <property type="entry name" value="HYPERKINETIC, ISOFORM M"/>
    <property type="match status" value="1"/>
</dbReference>
<dbReference type="Proteomes" id="UP000011135">
    <property type="component" value="Unassembled WGS sequence"/>
</dbReference>
<dbReference type="InterPro" id="IPR036812">
    <property type="entry name" value="NAD(P)_OxRdtase_dom_sf"/>
</dbReference>
<dbReference type="Pfam" id="PF00248">
    <property type="entry name" value="Aldo_ket_red"/>
    <property type="match status" value="1"/>
</dbReference>
<organism evidence="12 13">
    <name type="scientific">Fulvivirga imtechensis AK7</name>
    <dbReference type="NCBI Taxonomy" id="1237149"/>
    <lineage>
        <taxon>Bacteria</taxon>
        <taxon>Pseudomonadati</taxon>
        <taxon>Bacteroidota</taxon>
        <taxon>Cytophagia</taxon>
        <taxon>Cytophagales</taxon>
        <taxon>Fulvivirgaceae</taxon>
        <taxon>Fulvivirga</taxon>
    </lineage>
</organism>
<keyword evidence="12" id="KW-0407">Ion channel</keyword>
<dbReference type="InterPro" id="IPR005399">
    <property type="entry name" value="K_chnl_volt-dep_bsu_KCNAB-rel"/>
</dbReference>
<keyword evidence="10" id="KW-0175">Coiled coil</keyword>
<dbReference type="OrthoDB" id="9773828at2"/>
<dbReference type="NCBIfam" id="TIGR01293">
    <property type="entry name" value="Kv_beta"/>
    <property type="match status" value="1"/>
</dbReference>
<dbReference type="PRINTS" id="PR01577">
    <property type="entry name" value="KCNABCHANNEL"/>
</dbReference>
<sequence>MIYNRLGKSGLQISRLSFGSWLTFGKQIGDNSAEDLMTLAYDNGINFFDNAESYAGGKSEEVMGEILKKKGWRRDSYIVSSKVYFGADEGKKNLKPTQIGLSRKHVVEACHQALQRLQVDYLDLYFCHRPDKQTPIEETVWAMHNLIQQGKVLYWGTSEWSAQEIMEAHMVAQRYNLIGPAMEQPQYNMFVRDKVEVEYNQIYKTVGLGTTIWSPLASGVLSGKYNEGFPEGTRLGIEGLEWLKDRSLAEENIKKVRKLTAFAKELGMSMPVLALAWCLKNDNVSTVILGASKNIQLEENLKALDEQEKLTEDVIEKIEEILDNKPPHPAF</sequence>
<feature type="coiled-coil region" evidence="10">
    <location>
        <begin position="294"/>
        <end position="324"/>
    </location>
</feature>
<dbReference type="PATRIC" id="fig|1237149.3.peg.5079"/>
<comment type="similarity">
    <text evidence="2">Belongs to the shaker potassium channel beta subunit family.</text>
</comment>
<reference evidence="12 13" key="1">
    <citation type="submission" date="2012-12" db="EMBL/GenBank/DDBJ databases">
        <title>Genome assembly of Fulvivirga imtechensis AK7.</title>
        <authorList>
            <person name="Nupur N."/>
            <person name="Khatri I."/>
            <person name="Kumar R."/>
            <person name="Subramanian S."/>
            <person name="Pinnaka A."/>
        </authorList>
    </citation>
    <scope>NUCLEOTIDE SEQUENCE [LARGE SCALE GENOMIC DNA]</scope>
    <source>
        <strain evidence="12 13">AK7</strain>
    </source>
</reference>
<evidence type="ECO:0000256" key="6">
    <source>
        <dbReference type="ARBA" id="ARBA00022857"/>
    </source>
</evidence>
<evidence type="ECO:0000256" key="9">
    <source>
        <dbReference type="ARBA" id="ARBA00023065"/>
    </source>
</evidence>
<dbReference type="eggNOG" id="COG0667">
    <property type="taxonomic scope" value="Bacteria"/>
</dbReference>
<gene>
    <name evidence="12" type="ORF">C900_05697</name>
</gene>
<dbReference type="SUPFAM" id="SSF51430">
    <property type="entry name" value="NAD(P)-linked oxidoreductase"/>
    <property type="match status" value="1"/>
</dbReference>
<evidence type="ECO:0000256" key="5">
    <source>
        <dbReference type="ARBA" id="ARBA00022538"/>
    </source>
</evidence>
<dbReference type="AlphaFoldDB" id="M0QSR0"/>
<dbReference type="GO" id="GO:0005249">
    <property type="term" value="F:voltage-gated potassium channel activity"/>
    <property type="evidence" value="ECO:0007669"/>
    <property type="project" value="InterPro"/>
</dbReference>
<keyword evidence="7" id="KW-0630">Potassium</keyword>
<keyword evidence="4" id="KW-0963">Cytoplasm</keyword>
<evidence type="ECO:0000256" key="1">
    <source>
        <dbReference type="ARBA" id="ARBA00004496"/>
    </source>
</evidence>
<dbReference type="STRING" id="1237149.C900_05697"/>
<evidence type="ECO:0000256" key="8">
    <source>
        <dbReference type="ARBA" id="ARBA00023002"/>
    </source>
</evidence>
<name>M0QSR0_9BACT</name>
<keyword evidence="3" id="KW-0813">Transport</keyword>
<protein>
    <submittedName>
        <fullName evidence="12">Voltage-gated potassium channel beta subunit</fullName>
    </submittedName>
</protein>
<accession>M0QSR0</accession>
<dbReference type="EMBL" id="AMZN01000089">
    <property type="protein sequence ID" value="ELR68871.1"/>
    <property type="molecule type" value="Genomic_DNA"/>
</dbReference>
<comment type="subcellular location">
    <subcellularLocation>
        <location evidence="1">Cytoplasm</location>
    </subcellularLocation>
</comment>
<keyword evidence="9" id="KW-0406">Ion transport</keyword>
<evidence type="ECO:0000256" key="10">
    <source>
        <dbReference type="SAM" id="Coils"/>
    </source>
</evidence>
<dbReference type="RefSeq" id="WP_009582807.1">
    <property type="nucleotide sequence ID" value="NZ_AMZN01000089.1"/>
</dbReference>
<evidence type="ECO:0000259" key="11">
    <source>
        <dbReference type="Pfam" id="PF00248"/>
    </source>
</evidence>
<evidence type="ECO:0000313" key="13">
    <source>
        <dbReference type="Proteomes" id="UP000011135"/>
    </source>
</evidence>
<keyword evidence="6" id="KW-0521">NADP</keyword>
<evidence type="ECO:0000256" key="7">
    <source>
        <dbReference type="ARBA" id="ARBA00022958"/>
    </source>
</evidence>
<dbReference type="Gene3D" id="3.20.20.100">
    <property type="entry name" value="NADP-dependent oxidoreductase domain"/>
    <property type="match status" value="1"/>
</dbReference>
<keyword evidence="8" id="KW-0560">Oxidoreductase</keyword>
<feature type="domain" description="NADP-dependent oxidoreductase" evidence="11">
    <location>
        <begin position="15"/>
        <end position="322"/>
    </location>
</feature>
<dbReference type="InterPro" id="IPR005983">
    <property type="entry name" value="K_chnl_volt-dep_bsu_KCNAB"/>
</dbReference>
<dbReference type="GO" id="GO:0016491">
    <property type="term" value="F:oxidoreductase activity"/>
    <property type="evidence" value="ECO:0007669"/>
    <property type="project" value="UniProtKB-KW"/>
</dbReference>